<reference evidence="2 3" key="1">
    <citation type="submission" date="2017-07" db="EMBL/GenBank/DDBJ databases">
        <title>Leptospira spp. isolated from tropical soils.</title>
        <authorList>
            <person name="Thibeaux R."/>
            <person name="Iraola G."/>
            <person name="Ferres I."/>
            <person name="Bierque E."/>
            <person name="Girault D."/>
            <person name="Soupe-Gilbert M.-E."/>
            <person name="Picardeau M."/>
            <person name="Goarant C."/>
        </authorList>
    </citation>
    <scope>NUCLEOTIDE SEQUENCE [LARGE SCALE GENOMIC DNA]</scope>
    <source>
        <strain evidence="2 3">FH2-B-A1</strain>
    </source>
</reference>
<dbReference type="RefSeq" id="WP_100743938.1">
    <property type="nucleotide sequence ID" value="NZ_NPDW01000002.1"/>
</dbReference>
<accession>A0A2N0AJT0</accession>
<evidence type="ECO:0000313" key="3">
    <source>
        <dbReference type="Proteomes" id="UP000232145"/>
    </source>
</evidence>
<feature type="domain" description="HicB-like antitoxin of toxin-antitoxin system" evidence="1">
    <location>
        <begin position="6"/>
        <end position="60"/>
    </location>
</feature>
<name>A0A2N0AJT0_9LEPT</name>
<sequence>MKYMVEIVKTNTGYSAHVPDLPGVFTVGDSLKEVETFIQEAIQLHLQGLEEDGISLSDPKTNVIWVEV</sequence>
<dbReference type="PANTHER" id="PTHR34504">
    <property type="entry name" value="ANTITOXIN HICB"/>
    <property type="match status" value="1"/>
</dbReference>
<dbReference type="PANTHER" id="PTHR34504:SF2">
    <property type="entry name" value="UPF0150 PROTEIN SSL0259"/>
    <property type="match status" value="1"/>
</dbReference>
<gene>
    <name evidence="2" type="ORF">CH364_10980</name>
</gene>
<evidence type="ECO:0000313" key="2">
    <source>
        <dbReference type="EMBL" id="PJZ84534.1"/>
    </source>
</evidence>
<comment type="caution">
    <text evidence="2">The sequence shown here is derived from an EMBL/GenBank/DDBJ whole genome shotgun (WGS) entry which is preliminary data.</text>
</comment>
<protein>
    <submittedName>
        <fullName evidence="2">HicB family protein</fullName>
    </submittedName>
</protein>
<dbReference type="Gene3D" id="3.30.160.250">
    <property type="match status" value="1"/>
</dbReference>
<dbReference type="InterPro" id="IPR051404">
    <property type="entry name" value="TA_system_antitoxin"/>
</dbReference>
<dbReference type="OrthoDB" id="5419659at2"/>
<proteinExistence type="predicted"/>
<organism evidence="2 3">
    <name type="scientific">Leptospira harrisiae</name>
    <dbReference type="NCBI Taxonomy" id="2023189"/>
    <lineage>
        <taxon>Bacteria</taxon>
        <taxon>Pseudomonadati</taxon>
        <taxon>Spirochaetota</taxon>
        <taxon>Spirochaetia</taxon>
        <taxon>Leptospirales</taxon>
        <taxon>Leptospiraceae</taxon>
        <taxon>Leptospira</taxon>
    </lineage>
</organism>
<dbReference type="InterPro" id="IPR031807">
    <property type="entry name" value="HicB-like"/>
</dbReference>
<dbReference type="SUPFAM" id="SSF143100">
    <property type="entry name" value="TTHA1013/TTHA0281-like"/>
    <property type="match status" value="1"/>
</dbReference>
<dbReference type="Proteomes" id="UP000232145">
    <property type="component" value="Unassembled WGS sequence"/>
</dbReference>
<keyword evidence="3" id="KW-1185">Reference proteome</keyword>
<evidence type="ECO:0000259" key="1">
    <source>
        <dbReference type="Pfam" id="PF15919"/>
    </source>
</evidence>
<dbReference type="EMBL" id="NPDX01000002">
    <property type="protein sequence ID" value="PJZ84534.1"/>
    <property type="molecule type" value="Genomic_DNA"/>
</dbReference>
<dbReference type="InterPro" id="IPR035069">
    <property type="entry name" value="TTHA1013/TTHA0281-like"/>
</dbReference>
<dbReference type="AlphaFoldDB" id="A0A2N0AJT0"/>
<dbReference type="Pfam" id="PF15919">
    <property type="entry name" value="HicB_lk_antitox"/>
    <property type="match status" value="1"/>
</dbReference>